<dbReference type="AlphaFoldDB" id="A0A061REC7"/>
<gene>
    <name evidence="1" type="ORF">TSPGSL018_2240</name>
</gene>
<evidence type="ECO:0000313" key="1">
    <source>
        <dbReference type="EMBL" id="JAC71297.1"/>
    </source>
</evidence>
<accession>A0A061REC7</accession>
<sequence length="196" mass="20980">MPELVAWPFLSRLSLGKLAKVHDLRAANLEPLVPWLACEAVDIPELTNIRALLCGSELGRLALRYASAELSGLRPRDAPEGFSSETADEFELCEAIPSSGERRQAEIAVAHLRRLAEGPSAGKGSVFHRPQLLDHLAVLVPVVLRRCPGLLPPGDVVSALFSVDASAKLLSTMACSVPSAWPELSGFLCRMAGDPP</sequence>
<name>A0A061REC7_9CHLO</name>
<protein>
    <submittedName>
        <fullName evidence="1">Uncharacterized protein</fullName>
    </submittedName>
</protein>
<reference evidence="1" key="1">
    <citation type="submission" date="2014-05" db="EMBL/GenBank/DDBJ databases">
        <title>The transcriptome of the halophilic microalga Tetraselmis sp. GSL018 isolated from the Great Salt Lake, Utah.</title>
        <authorList>
            <person name="Jinkerson R.E."/>
            <person name="D'Adamo S."/>
            <person name="Posewitz M.C."/>
        </authorList>
    </citation>
    <scope>NUCLEOTIDE SEQUENCE</scope>
    <source>
        <strain evidence="1">GSL018</strain>
    </source>
</reference>
<organism evidence="1">
    <name type="scientific">Tetraselmis sp. GSL018</name>
    <dbReference type="NCBI Taxonomy" id="582737"/>
    <lineage>
        <taxon>Eukaryota</taxon>
        <taxon>Viridiplantae</taxon>
        <taxon>Chlorophyta</taxon>
        <taxon>core chlorophytes</taxon>
        <taxon>Chlorodendrophyceae</taxon>
        <taxon>Chlorodendrales</taxon>
        <taxon>Chlorodendraceae</taxon>
        <taxon>Tetraselmis</taxon>
    </lineage>
</organism>
<dbReference type="EMBL" id="GBEZ01014810">
    <property type="protein sequence ID" value="JAC71297.1"/>
    <property type="molecule type" value="Transcribed_RNA"/>
</dbReference>
<feature type="non-terminal residue" evidence="1">
    <location>
        <position position="196"/>
    </location>
</feature>
<proteinExistence type="predicted"/>